<gene>
    <name evidence="1" type="ORF">AVEN_43976_1</name>
</gene>
<comment type="caution">
    <text evidence="1">The sequence shown here is derived from an EMBL/GenBank/DDBJ whole genome shotgun (WGS) entry which is preliminary data.</text>
</comment>
<organism evidence="1 2">
    <name type="scientific">Araneus ventricosus</name>
    <name type="common">Orbweaver spider</name>
    <name type="synonym">Epeira ventricosa</name>
    <dbReference type="NCBI Taxonomy" id="182803"/>
    <lineage>
        <taxon>Eukaryota</taxon>
        <taxon>Metazoa</taxon>
        <taxon>Ecdysozoa</taxon>
        <taxon>Arthropoda</taxon>
        <taxon>Chelicerata</taxon>
        <taxon>Arachnida</taxon>
        <taxon>Araneae</taxon>
        <taxon>Araneomorphae</taxon>
        <taxon>Entelegynae</taxon>
        <taxon>Araneoidea</taxon>
        <taxon>Araneidae</taxon>
        <taxon>Araneus</taxon>
    </lineage>
</organism>
<proteinExistence type="predicted"/>
<keyword evidence="2" id="KW-1185">Reference proteome</keyword>
<dbReference type="AlphaFoldDB" id="A0A4Y2T5N4"/>
<protein>
    <submittedName>
        <fullName evidence="1">Uncharacterized protein</fullName>
    </submittedName>
</protein>
<name>A0A4Y2T5N4_ARAVE</name>
<reference evidence="1 2" key="1">
    <citation type="journal article" date="2019" name="Sci. Rep.">
        <title>Orb-weaving spider Araneus ventricosus genome elucidates the spidroin gene catalogue.</title>
        <authorList>
            <person name="Kono N."/>
            <person name="Nakamura H."/>
            <person name="Ohtoshi R."/>
            <person name="Moran D.A.P."/>
            <person name="Shinohara A."/>
            <person name="Yoshida Y."/>
            <person name="Fujiwara M."/>
            <person name="Mori M."/>
            <person name="Tomita M."/>
            <person name="Arakawa K."/>
        </authorList>
    </citation>
    <scope>NUCLEOTIDE SEQUENCE [LARGE SCALE GENOMIC DNA]</scope>
</reference>
<dbReference type="EMBL" id="BGPR01026319">
    <property type="protein sequence ID" value="GBN95922.1"/>
    <property type="molecule type" value="Genomic_DNA"/>
</dbReference>
<dbReference type="Proteomes" id="UP000499080">
    <property type="component" value="Unassembled WGS sequence"/>
</dbReference>
<sequence length="131" mass="15178">MCVHFGTVWLPLNRPRSHNFASSSREERCVCIFGTSMAFAEPTRSHNFASSSREERCVCILEPYEASLDDLVHIISPRLVKGRKMCVHFVTVWLPFKRPRSHNFAYSSSRERKDVCAFRNRMASFEPTSFT</sequence>
<evidence type="ECO:0000313" key="2">
    <source>
        <dbReference type="Proteomes" id="UP000499080"/>
    </source>
</evidence>
<evidence type="ECO:0000313" key="1">
    <source>
        <dbReference type="EMBL" id="GBN95922.1"/>
    </source>
</evidence>
<accession>A0A4Y2T5N4</accession>